<protein>
    <submittedName>
        <fullName evidence="1">Uncharacterized protein</fullName>
    </submittedName>
</protein>
<organism evidence="1 2">
    <name type="scientific">Mycena albidolilacea</name>
    <dbReference type="NCBI Taxonomy" id="1033008"/>
    <lineage>
        <taxon>Eukaryota</taxon>
        <taxon>Fungi</taxon>
        <taxon>Dikarya</taxon>
        <taxon>Basidiomycota</taxon>
        <taxon>Agaricomycotina</taxon>
        <taxon>Agaricomycetes</taxon>
        <taxon>Agaricomycetidae</taxon>
        <taxon>Agaricales</taxon>
        <taxon>Marasmiineae</taxon>
        <taxon>Mycenaceae</taxon>
        <taxon>Mycena</taxon>
    </lineage>
</organism>
<reference evidence="1" key="1">
    <citation type="submission" date="2023-03" db="EMBL/GenBank/DDBJ databases">
        <title>Massive genome expansion in bonnet fungi (Mycena s.s.) driven by repeated elements and novel gene families across ecological guilds.</title>
        <authorList>
            <consortium name="Lawrence Berkeley National Laboratory"/>
            <person name="Harder C.B."/>
            <person name="Miyauchi S."/>
            <person name="Viragh M."/>
            <person name="Kuo A."/>
            <person name="Thoen E."/>
            <person name="Andreopoulos B."/>
            <person name="Lu D."/>
            <person name="Skrede I."/>
            <person name="Drula E."/>
            <person name="Henrissat B."/>
            <person name="Morin E."/>
            <person name="Kohler A."/>
            <person name="Barry K."/>
            <person name="LaButti K."/>
            <person name="Morin E."/>
            <person name="Salamov A."/>
            <person name="Lipzen A."/>
            <person name="Mereny Z."/>
            <person name="Hegedus B."/>
            <person name="Baldrian P."/>
            <person name="Stursova M."/>
            <person name="Weitz H."/>
            <person name="Taylor A."/>
            <person name="Grigoriev I.V."/>
            <person name="Nagy L.G."/>
            <person name="Martin F."/>
            <person name="Kauserud H."/>
        </authorList>
    </citation>
    <scope>NUCLEOTIDE SEQUENCE</scope>
    <source>
        <strain evidence="1">CBHHK002</strain>
    </source>
</reference>
<name>A0AAD6Z8G8_9AGAR</name>
<proteinExistence type="predicted"/>
<dbReference type="Proteomes" id="UP001218218">
    <property type="component" value="Unassembled WGS sequence"/>
</dbReference>
<comment type="caution">
    <text evidence="1">The sequence shown here is derived from an EMBL/GenBank/DDBJ whole genome shotgun (WGS) entry which is preliminary data.</text>
</comment>
<keyword evidence="2" id="KW-1185">Reference proteome</keyword>
<sequence>MFRFADPPSISYQAVPLRREDLLKCHKILGAGVPCPASRKILGAGVLCPAPWKILGAGVPCPALRKILGAGVPCPASRKILGAGPAPQKILGTEVPSPALKKILGARVSCPDPKKILGAGVLHWPDMALIAIKMCLLNEPWGAYPKDMKEINAKRAAGEDDEEDSERGPEEFQEALDQLGEVVERVLQTIGEETGWSTCVMLGRPVPHRQGAISMRTFCLGTTPHGSDFQLFHPEFEAQVKMPFGQFLKRAYPHDVRMGKLN</sequence>
<gene>
    <name evidence="1" type="ORF">DFH08DRAFT_822370</name>
</gene>
<evidence type="ECO:0000313" key="2">
    <source>
        <dbReference type="Proteomes" id="UP001218218"/>
    </source>
</evidence>
<dbReference type="AlphaFoldDB" id="A0AAD6Z8G8"/>
<accession>A0AAD6Z8G8</accession>
<evidence type="ECO:0000313" key="1">
    <source>
        <dbReference type="EMBL" id="KAJ7312323.1"/>
    </source>
</evidence>
<dbReference type="EMBL" id="JARIHO010000073">
    <property type="protein sequence ID" value="KAJ7312323.1"/>
    <property type="molecule type" value="Genomic_DNA"/>
</dbReference>